<dbReference type="Gene3D" id="3.10.20.90">
    <property type="entry name" value="Phosphatidylinositol 3-kinase Catalytic Subunit, Chain A, domain 1"/>
    <property type="match status" value="1"/>
</dbReference>
<dbReference type="Pfam" id="PF00169">
    <property type="entry name" value="PH"/>
    <property type="match status" value="2"/>
</dbReference>
<feature type="region of interest" description="Disordered" evidence="4">
    <location>
        <begin position="1247"/>
        <end position="1271"/>
    </location>
</feature>
<dbReference type="InterPro" id="IPR011993">
    <property type="entry name" value="PH-like_dom_sf"/>
</dbReference>
<dbReference type="PANTHER" id="PTHR22903">
    <property type="entry name" value="PLEKHH PROTEIN"/>
    <property type="match status" value="1"/>
</dbReference>
<evidence type="ECO:0000256" key="4">
    <source>
        <dbReference type="SAM" id="MobiDB-lite"/>
    </source>
</evidence>
<evidence type="ECO:0000313" key="9">
    <source>
        <dbReference type="Proteomes" id="UP000826195"/>
    </source>
</evidence>
<reference evidence="8 9" key="1">
    <citation type="journal article" date="2021" name="J. Hered.">
        <title>A chromosome-level genome assembly of the parasitoid wasp, Cotesia glomerata (Hymenoptera: Braconidae).</title>
        <authorList>
            <person name="Pinto B.J."/>
            <person name="Weis J.J."/>
            <person name="Gamble T."/>
            <person name="Ode P.J."/>
            <person name="Paul R."/>
            <person name="Zaspel J.M."/>
        </authorList>
    </citation>
    <scope>NUCLEOTIDE SEQUENCE [LARGE SCALE GENOMIC DNA]</scope>
    <source>
        <strain evidence="8">CgM1</strain>
    </source>
</reference>
<dbReference type="Gene3D" id="2.30.29.30">
    <property type="entry name" value="Pleckstrin-homology domain (PH domain)/Phosphotyrosine-binding domain (PTB)"/>
    <property type="match status" value="3"/>
</dbReference>
<dbReference type="PROSITE" id="PS50003">
    <property type="entry name" value="PH_DOMAIN"/>
    <property type="match status" value="2"/>
</dbReference>
<dbReference type="InterPro" id="IPR000299">
    <property type="entry name" value="FERM_domain"/>
</dbReference>
<feature type="compositionally biased region" description="Low complexity" evidence="4">
    <location>
        <begin position="286"/>
        <end position="299"/>
    </location>
</feature>
<feature type="domain" description="MyTH4" evidence="7">
    <location>
        <begin position="701"/>
        <end position="891"/>
    </location>
</feature>
<dbReference type="CDD" id="cd14473">
    <property type="entry name" value="FERM_B-lobe"/>
    <property type="match status" value="1"/>
</dbReference>
<evidence type="ECO:0000259" key="5">
    <source>
        <dbReference type="PROSITE" id="PS50003"/>
    </source>
</evidence>
<feature type="region of interest" description="Disordered" evidence="4">
    <location>
        <begin position="336"/>
        <end position="409"/>
    </location>
</feature>
<dbReference type="CDD" id="cd17094">
    <property type="entry name" value="FERM_F1_Max1_like"/>
    <property type="match status" value="1"/>
</dbReference>
<dbReference type="GO" id="GO:0030182">
    <property type="term" value="P:neuron differentiation"/>
    <property type="evidence" value="ECO:0007669"/>
    <property type="project" value="UniProtKB-ARBA"/>
</dbReference>
<dbReference type="EMBL" id="JAHXZJ010001864">
    <property type="protein sequence ID" value="KAH0549241.1"/>
    <property type="molecule type" value="Genomic_DNA"/>
</dbReference>
<sequence>MVRMMEERLVKGEYSLSTSGVGSPAHSLASTSGTQNDKIEEVHCACISKLETQVEEQRQLRLQDAKQVEAKAARIKEWVTNKLRELEQQNQHLREQNNKCNQQLELLRNHITNIGLRPLVPATRASLSLEVDQSLRRRSESLETTPQVISENVNQTTTGDFPQIGIRHRRHLSACGTIHQGITSSNMDSSLLSEELAAAVENLVMLPTIPGVSETNRDSGNSEAIHDYAEIYTPSREDINWANQSGKTSAPRPPTPPLHRFPSWEAKIYQVADGGLGIGPSTNEDTSGVPSSTSNTTSSKHSHTAGHNLTTHNSQGYCDISVPVYATVKGRASQIRSMPFGDSSDDSSDGEEHANPTETNTRITNSSSDNTDSSLGSGSSPSKSIKTTSSLSPAKRSSSGSPSKSVKRDISLESGLSEDYAIPPDALSSTSIESSMPSLLMRVAGESPKKLESLEKAGHLAKLGGKLKTWRKRWFVLKNGTLMYWKSQNDVNRKPQGQVILDDVCRINRAEGAATFEISTGKKTYYLTADCIATMEDWIRVLQNVQRRNATKLLLSREDNKPTIQGWLTKVKNGHAKKCWCVLIGKMFLYFKCPSDTNPIGQINMRDARVEEVEHVSDSDSEERDAECPHERTIGIFPTHQGPTYLLMPHKQDKDNWLYHLTVVSGGGPNAGTQYEQLVQRLMETDGDSSCVLWRHPLLLHTKENITSPLTSLTSEALQSEAIKLFKACQLFMSVAVEQAGIDYHVVLAQNALQQCLDQPELQTEFICALVKQTSRHTHQRLGVQVKKAARLVSLSTARVGHSTSTILDCKTNPAQYVLVQGWQLLALAVSLFLPRNNRLLWYLKLHLQRNADSKTECGKYAAYCERALERTLQNGGREVKPSRMEVLSILLKNPYHHSLPHAIPVHFLNGTYQVVSFDGSTTIEEFLHTLNQEIGCRDAHQSGFTLFSDDPIEKDLEHFIDLQAKLCDIISKWETALREKGSGKFENTRVIQLTYKSRCYWRSAAKMETDRERLLLCYQVNQQVVQGKFPLNRDLAFELASLMAQIDFGEYNNDKIRGSGPANNPSHLILQALDKFFPIRYRSNISTDQLRELQEKLQEKWVGLRGRSVIDCVRIYLTCTRKWPFFGATLYQAKLKQAEPITLWITVSEDSVTLLELQSMAVMYRYNYANIITFGGCLDDFMLVACPDEGVAEQKLIFILSKPKILEITLLIADYMNALGHTLPGTPQMNTLTRNGSHRSIKSTMRHTTGSSCLPTQPDILKSTPDHQRP</sequence>
<keyword evidence="1" id="KW-0677">Repeat</keyword>
<dbReference type="Pfam" id="PF00784">
    <property type="entry name" value="MyTH4"/>
    <property type="match status" value="1"/>
</dbReference>
<dbReference type="FunFam" id="2.30.29.30:FF:000286">
    <property type="entry name" value="PH-protein kinase domain containing protein"/>
    <property type="match status" value="1"/>
</dbReference>
<dbReference type="AlphaFoldDB" id="A0AAV7IA94"/>
<dbReference type="Pfam" id="PF00373">
    <property type="entry name" value="FERM_M"/>
    <property type="match status" value="1"/>
</dbReference>
<evidence type="ECO:0000259" key="7">
    <source>
        <dbReference type="PROSITE" id="PS51016"/>
    </source>
</evidence>
<dbReference type="Gene3D" id="1.25.40.530">
    <property type="entry name" value="MyTH4 domain"/>
    <property type="match status" value="1"/>
</dbReference>
<feature type="compositionally biased region" description="Polar residues" evidence="4">
    <location>
        <begin position="1247"/>
        <end position="1256"/>
    </location>
</feature>
<feature type="region of interest" description="Disordered" evidence="4">
    <location>
        <begin position="15"/>
        <end position="34"/>
    </location>
</feature>
<dbReference type="InterPro" id="IPR019749">
    <property type="entry name" value="Band_41_domain"/>
</dbReference>
<dbReference type="GO" id="GO:0009887">
    <property type="term" value="P:animal organ morphogenesis"/>
    <property type="evidence" value="ECO:0007669"/>
    <property type="project" value="UniProtKB-ARBA"/>
</dbReference>
<dbReference type="SMART" id="SM00233">
    <property type="entry name" value="PH"/>
    <property type="match status" value="2"/>
</dbReference>
<feature type="compositionally biased region" description="Polar residues" evidence="4">
    <location>
        <begin position="305"/>
        <end position="315"/>
    </location>
</feature>
<dbReference type="CDD" id="cd00821">
    <property type="entry name" value="PH"/>
    <property type="match status" value="1"/>
</dbReference>
<dbReference type="PROSITE" id="PS50057">
    <property type="entry name" value="FERM_3"/>
    <property type="match status" value="1"/>
</dbReference>
<feature type="compositionally biased region" description="Low complexity" evidence="4">
    <location>
        <begin position="363"/>
        <end position="404"/>
    </location>
</feature>
<feature type="region of interest" description="Disordered" evidence="4">
    <location>
        <begin position="241"/>
        <end position="261"/>
    </location>
</feature>
<keyword evidence="9" id="KW-1185">Reference proteome</keyword>
<feature type="domain" description="PH" evidence="5">
    <location>
        <begin position="561"/>
        <end position="666"/>
    </location>
</feature>
<dbReference type="Pfam" id="PF21989">
    <property type="entry name" value="RA_2"/>
    <property type="match status" value="1"/>
</dbReference>
<keyword evidence="2 3" id="KW-0175">Coiled coil</keyword>
<dbReference type="Proteomes" id="UP000826195">
    <property type="component" value="Unassembled WGS sequence"/>
</dbReference>
<dbReference type="SMART" id="SM00139">
    <property type="entry name" value="MyTH4"/>
    <property type="match status" value="1"/>
</dbReference>
<evidence type="ECO:0008006" key="10">
    <source>
        <dbReference type="Google" id="ProtNLM"/>
    </source>
</evidence>
<dbReference type="GO" id="GO:0071944">
    <property type="term" value="C:cell periphery"/>
    <property type="evidence" value="ECO:0007669"/>
    <property type="project" value="UniProtKB-ARBA"/>
</dbReference>
<dbReference type="InterPro" id="IPR038185">
    <property type="entry name" value="MyTH4_dom_sf"/>
</dbReference>
<feature type="domain" description="FERM" evidence="6">
    <location>
        <begin position="902"/>
        <end position="1224"/>
    </location>
</feature>
<dbReference type="CDD" id="cd13282">
    <property type="entry name" value="PH1_PLEKHH1_PLEKHH2"/>
    <property type="match status" value="1"/>
</dbReference>
<evidence type="ECO:0000313" key="8">
    <source>
        <dbReference type="EMBL" id="KAH0549241.1"/>
    </source>
</evidence>
<organism evidence="8 9">
    <name type="scientific">Cotesia glomerata</name>
    <name type="common">Lepidopteran parasitic wasp</name>
    <name type="synonym">Apanteles glomeratus</name>
    <dbReference type="NCBI Taxonomy" id="32391"/>
    <lineage>
        <taxon>Eukaryota</taxon>
        <taxon>Metazoa</taxon>
        <taxon>Ecdysozoa</taxon>
        <taxon>Arthropoda</taxon>
        <taxon>Hexapoda</taxon>
        <taxon>Insecta</taxon>
        <taxon>Pterygota</taxon>
        <taxon>Neoptera</taxon>
        <taxon>Endopterygota</taxon>
        <taxon>Hymenoptera</taxon>
        <taxon>Apocrita</taxon>
        <taxon>Ichneumonoidea</taxon>
        <taxon>Braconidae</taxon>
        <taxon>Microgastrinae</taxon>
        <taxon>Cotesia</taxon>
    </lineage>
</organism>
<evidence type="ECO:0000256" key="1">
    <source>
        <dbReference type="ARBA" id="ARBA00022737"/>
    </source>
</evidence>
<dbReference type="InterPro" id="IPR035963">
    <property type="entry name" value="FERM_2"/>
</dbReference>
<dbReference type="SUPFAM" id="SSF50729">
    <property type="entry name" value="PH domain-like"/>
    <property type="match status" value="2"/>
</dbReference>
<dbReference type="PROSITE" id="PS51016">
    <property type="entry name" value="MYTH4"/>
    <property type="match status" value="1"/>
</dbReference>
<name>A0AAV7IA94_COTGL</name>
<evidence type="ECO:0000256" key="3">
    <source>
        <dbReference type="SAM" id="Coils"/>
    </source>
</evidence>
<dbReference type="InterPro" id="IPR001849">
    <property type="entry name" value="PH_domain"/>
</dbReference>
<feature type="domain" description="PH" evidence="5">
    <location>
        <begin position="453"/>
        <end position="547"/>
    </location>
</feature>
<feature type="coiled-coil region" evidence="3">
    <location>
        <begin position="76"/>
        <end position="110"/>
    </location>
</feature>
<protein>
    <recommendedName>
        <fullName evidence="10">Plekhh1</fullName>
    </recommendedName>
</protein>
<dbReference type="InterPro" id="IPR014352">
    <property type="entry name" value="FERM/acyl-CoA-bd_prot_sf"/>
</dbReference>
<gene>
    <name evidence="8" type="ORF">KQX54_007325</name>
</gene>
<dbReference type="Gene3D" id="1.20.80.10">
    <property type="match status" value="1"/>
</dbReference>
<feature type="region of interest" description="Disordered" evidence="4">
    <location>
        <begin position="273"/>
        <end position="315"/>
    </location>
</feature>
<dbReference type="PANTHER" id="PTHR22903:SF8">
    <property type="entry name" value="MAX-1A"/>
    <property type="match status" value="1"/>
</dbReference>
<dbReference type="InterPro" id="IPR000857">
    <property type="entry name" value="MyTH4_dom"/>
</dbReference>
<dbReference type="SMART" id="SM00295">
    <property type="entry name" value="B41"/>
    <property type="match status" value="1"/>
</dbReference>
<evidence type="ECO:0000259" key="6">
    <source>
        <dbReference type="PROSITE" id="PS50057"/>
    </source>
</evidence>
<dbReference type="GO" id="GO:0005856">
    <property type="term" value="C:cytoskeleton"/>
    <property type="evidence" value="ECO:0007669"/>
    <property type="project" value="InterPro"/>
</dbReference>
<dbReference type="SUPFAM" id="SSF47031">
    <property type="entry name" value="Second domain of FERM"/>
    <property type="match status" value="1"/>
</dbReference>
<dbReference type="InterPro" id="IPR019748">
    <property type="entry name" value="FERM_central"/>
</dbReference>
<comment type="caution">
    <text evidence="8">The sequence shown here is derived from an EMBL/GenBank/DDBJ whole genome shotgun (WGS) entry which is preliminary data.</text>
</comment>
<accession>A0AAV7IA94</accession>
<evidence type="ECO:0000256" key="2">
    <source>
        <dbReference type="ARBA" id="ARBA00023054"/>
    </source>
</evidence>
<proteinExistence type="predicted"/>